<evidence type="ECO:0000313" key="2">
    <source>
        <dbReference type="Proteomes" id="UP000479710"/>
    </source>
</evidence>
<gene>
    <name evidence="1" type="ORF">E2562_031406</name>
</gene>
<proteinExistence type="predicted"/>
<dbReference type="AlphaFoldDB" id="A0A6G1C0T9"/>
<reference evidence="1 2" key="1">
    <citation type="submission" date="2019-11" db="EMBL/GenBank/DDBJ databases">
        <title>Whole genome sequence of Oryza granulata.</title>
        <authorList>
            <person name="Li W."/>
        </authorList>
    </citation>
    <scope>NUCLEOTIDE SEQUENCE [LARGE SCALE GENOMIC DNA]</scope>
    <source>
        <strain evidence="2">cv. Menghai</strain>
        <tissue evidence="1">Leaf</tissue>
    </source>
</reference>
<organism evidence="1 2">
    <name type="scientific">Oryza meyeriana var. granulata</name>
    <dbReference type="NCBI Taxonomy" id="110450"/>
    <lineage>
        <taxon>Eukaryota</taxon>
        <taxon>Viridiplantae</taxon>
        <taxon>Streptophyta</taxon>
        <taxon>Embryophyta</taxon>
        <taxon>Tracheophyta</taxon>
        <taxon>Spermatophyta</taxon>
        <taxon>Magnoliopsida</taxon>
        <taxon>Liliopsida</taxon>
        <taxon>Poales</taxon>
        <taxon>Poaceae</taxon>
        <taxon>BOP clade</taxon>
        <taxon>Oryzoideae</taxon>
        <taxon>Oryzeae</taxon>
        <taxon>Oryzinae</taxon>
        <taxon>Oryza</taxon>
        <taxon>Oryza meyeriana</taxon>
    </lineage>
</organism>
<comment type="caution">
    <text evidence="1">The sequence shown here is derived from an EMBL/GenBank/DDBJ whole genome shotgun (WGS) entry which is preliminary data.</text>
</comment>
<keyword evidence="2" id="KW-1185">Reference proteome</keyword>
<protein>
    <submittedName>
        <fullName evidence="1">Uncharacterized protein</fullName>
    </submittedName>
</protein>
<evidence type="ECO:0000313" key="1">
    <source>
        <dbReference type="EMBL" id="KAF0893869.1"/>
    </source>
</evidence>
<accession>A0A6G1C0T9</accession>
<name>A0A6G1C0T9_9ORYZ</name>
<dbReference type="EMBL" id="SPHZ02000011">
    <property type="protein sequence ID" value="KAF0893869.1"/>
    <property type="molecule type" value="Genomic_DNA"/>
</dbReference>
<sequence length="86" mass="9804">MTNVKYPHTAIAIEEAITKCLTEWSIRDKTCAVLNEVDKLVAIVKIKTKHNHEIMRSCTDQINRITVHLFDLASEHLSNLAFLEDA</sequence>
<dbReference type="Proteomes" id="UP000479710">
    <property type="component" value="Unassembled WGS sequence"/>
</dbReference>